<evidence type="ECO:0000313" key="3">
    <source>
        <dbReference type="Proteomes" id="UP000306808"/>
    </source>
</evidence>
<keyword evidence="1" id="KW-0732">Signal</keyword>
<evidence type="ECO:0008006" key="4">
    <source>
        <dbReference type="Google" id="ProtNLM"/>
    </source>
</evidence>
<dbReference type="AlphaFoldDB" id="A0A4U0PFF2"/>
<reference evidence="2 3" key="1">
    <citation type="submission" date="2019-04" db="EMBL/GenBank/DDBJ databases">
        <title>Sphingobacterium olei sp. nov., isolated from oil-contaminated soil.</title>
        <authorList>
            <person name="Liu B."/>
        </authorList>
    </citation>
    <scope>NUCLEOTIDE SEQUENCE [LARGE SCALE GENOMIC DNA]</scope>
    <source>
        <strain evidence="2 3">HAL-9</strain>
    </source>
</reference>
<dbReference type="Proteomes" id="UP000306808">
    <property type="component" value="Unassembled WGS sequence"/>
</dbReference>
<gene>
    <name evidence="2" type="ORF">FAZ15_09955</name>
</gene>
<dbReference type="PROSITE" id="PS51257">
    <property type="entry name" value="PROKAR_LIPOPROTEIN"/>
    <property type="match status" value="1"/>
</dbReference>
<feature type="chain" id="PRO_5020616342" description="Lipocalin-like domain-containing protein" evidence="1">
    <location>
        <begin position="20"/>
        <end position="117"/>
    </location>
</feature>
<organism evidence="2 3">
    <name type="scientific">Sphingobacterium olei</name>
    <dbReference type="NCBI Taxonomy" id="2571155"/>
    <lineage>
        <taxon>Bacteria</taxon>
        <taxon>Pseudomonadati</taxon>
        <taxon>Bacteroidota</taxon>
        <taxon>Sphingobacteriia</taxon>
        <taxon>Sphingobacteriales</taxon>
        <taxon>Sphingobacteriaceae</taxon>
        <taxon>Sphingobacterium</taxon>
    </lineage>
</organism>
<keyword evidence="3" id="KW-1185">Reference proteome</keyword>
<protein>
    <recommendedName>
        <fullName evidence="4">Lipocalin-like domain-containing protein</fullName>
    </recommendedName>
</protein>
<dbReference type="RefSeq" id="WP_136901150.1">
    <property type="nucleotide sequence ID" value="NZ_SUME01000003.1"/>
</dbReference>
<dbReference type="OrthoDB" id="711708at2"/>
<dbReference type="EMBL" id="SUME01000003">
    <property type="protein sequence ID" value="TJZ61504.1"/>
    <property type="molecule type" value="Genomic_DNA"/>
</dbReference>
<proteinExistence type="predicted"/>
<evidence type="ECO:0000256" key="1">
    <source>
        <dbReference type="SAM" id="SignalP"/>
    </source>
</evidence>
<name>A0A4U0PFF2_9SPHI</name>
<sequence length="117" mass="13059">MKNFSIIMSCLLLFGCSSATEGDKQLIGTWKSVLKDSETGMGIDEIVFVFTEDGKLIQHIGKGEMQHIVSSNYTVEGDQIITTEEQSNEKTRGNYVVDKDTLTISFEGLKNKFLKID</sequence>
<evidence type="ECO:0000313" key="2">
    <source>
        <dbReference type="EMBL" id="TJZ61504.1"/>
    </source>
</evidence>
<feature type="signal peptide" evidence="1">
    <location>
        <begin position="1"/>
        <end position="19"/>
    </location>
</feature>
<comment type="caution">
    <text evidence="2">The sequence shown here is derived from an EMBL/GenBank/DDBJ whole genome shotgun (WGS) entry which is preliminary data.</text>
</comment>
<accession>A0A4U0PFF2</accession>